<evidence type="ECO:0000256" key="1">
    <source>
        <dbReference type="SAM" id="MobiDB-lite"/>
    </source>
</evidence>
<feature type="region of interest" description="Disordered" evidence="1">
    <location>
        <begin position="343"/>
        <end position="408"/>
    </location>
</feature>
<keyword evidence="4" id="KW-1185">Reference proteome</keyword>
<comment type="caution">
    <text evidence="3">The sequence shown here is derived from an EMBL/GenBank/DDBJ whole genome shotgun (WGS) entry which is preliminary data.</text>
</comment>
<reference evidence="3 4" key="1">
    <citation type="journal article" date="2011" name="J. Gen. Appl. Microbiol.">
        <title>Draft genome sequencing of the enigmatic basidiomycete Mixia osmundae.</title>
        <authorList>
            <person name="Nishida H."/>
            <person name="Nagatsuka Y."/>
            <person name="Sugiyama J."/>
        </authorList>
    </citation>
    <scope>NUCLEOTIDE SEQUENCE [LARGE SCALE GENOMIC DNA]</scope>
    <source>
        <strain evidence="4">CBS 9802 / IAM 14324 / JCM 22182 / KY 12970</strain>
    </source>
</reference>
<gene>
    <name evidence="3" type="primary">Mo01964</name>
    <name evidence="3" type="ORF">E5Q_01964</name>
</gene>
<dbReference type="Pfam" id="PF00498">
    <property type="entry name" value="FHA"/>
    <property type="match status" value="1"/>
</dbReference>
<evidence type="ECO:0000259" key="2">
    <source>
        <dbReference type="PROSITE" id="PS50006"/>
    </source>
</evidence>
<dbReference type="InterPro" id="IPR000253">
    <property type="entry name" value="FHA_dom"/>
</dbReference>
<feature type="compositionally biased region" description="Low complexity" evidence="1">
    <location>
        <begin position="34"/>
        <end position="63"/>
    </location>
</feature>
<dbReference type="RefSeq" id="XP_014569830.1">
    <property type="nucleotide sequence ID" value="XM_014714344.1"/>
</dbReference>
<dbReference type="AlphaFoldDB" id="G7DXJ7"/>
<dbReference type="PANTHER" id="PTHR23106">
    <property type="entry name" value="ANGIOGENIC FACTOR WITH G PATCH AND FHA DOMAINS 1"/>
    <property type="match status" value="1"/>
</dbReference>
<organism evidence="3 4">
    <name type="scientific">Mixia osmundae (strain CBS 9802 / IAM 14324 / JCM 22182 / KY 12970)</name>
    <dbReference type="NCBI Taxonomy" id="764103"/>
    <lineage>
        <taxon>Eukaryota</taxon>
        <taxon>Fungi</taxon>
        <taxon>Dikarya</taxon>
        <taxon>Basidiomycota</taxon>
        <taxon>Pucciniomycotina</taxon>
        <taxon>Mixiomycetes</taxon>
        <taxon>Mixiales</taxon>
        <taxon>Mixiaceae</taxon>
        <taxon>Mixia</taxon>
    </lineage>
</organism>
<dbReference type="OMA" id="FICHIHP"/>
<feature type="compositionally biased region" description="Low complexity" evidence="1">
    <location>
        <begin position="76"/>
        <end position="88"/>
    </location>
</feature>
<feature type="region of interest" description="Disordered" evidence="1">
    <location>
        <begin position="23"/>
        <end position="106"/>
    </location>
</feature>
<feature type="compositionally biased region" description="Acidic residues" evidence="1">
    <location>
        <begin position="348"/>
        <end position="357"/>
    </location>
</feature>
<dbReference type="STRING" id="764103.G7DXJ7"/>
<reference evidence="3 4" key="2">
    <citation type="journal article" date="2012" name="Open Biol.">
        <title>Characteristics of nucleosomes and linker DNA regions on the genome of the basidiomycete Mixia osmundae revealed by mono- and dinucleosome mapping.</title>
        <authorList>
            <person name="Nishida H."/>
            <person name="Kondo S."/>
            <person name="Matsumoto T."/>
            <person name="Suzuki Y."/>
            <person name="Yoshikawa H."/>
            <person name="Taylor T.D."/>
            <person name="Sugiyama J."/>
        </authorList>
    </citation>
    <scope>NUCLEOTIDE SEQUENCE [LARGE SCALE GENOMIC DNA]</scope>
    <source>
        <strain evidence="4">CBS 9802 / IAM 14324 / JCM 22182 / KY 12970</strain>
    </source>
</reference>
<dbReference type="eggNOG" id="KOG0154">
    <property type="taxonomic scope" value="Eukaryota"/>
</dbReference>
<dbReference type="HOGENOM" id="CLU_552176_0_0_1"/>
<dbReference type="OrthoDB" id="21470at2759"/>
<feature type="compositionally biased region" description="Basic and acidic residues" evidence="1">
    <location>
        <begin position="473"/>
        <end position="494"/>
    </location>
</feature>
<proteinExistence type="predicted"/>
<dbReference type="Proteomes" id="UP000009131">
    <property type="component" value="Unassembled WGS sequence"/>
</dbReference>
<evidence type="ECO:0000313" key="4">
    <source>
        <dbReference type="Proteomes" id="UP000009131"/>
    </source>
</evidence>
<feature type="region of interest" description="Disordered" evidence="1">
    <location>
        <begin position="464"/>
        <end position="494"/>
    </location>
</feature>
<evidence type="ECO:0000313" key="3">
    <source>
        <dbReference type="EMBL" id="GAA95307.1"/>
    </source>
</evidence>
<dbReference type="InParanoid" id="G7DXJ7"/>
<dbReference type="EMBL" id="BABT02000061">
    <property type="protein sequence ID" value="GAA95307.1"/>
    <property type="molecule type" value="Genomic_DNA"/>
</dbReference>
<dbReference type="Gene3D" id="2.60.200.20">
    <property type="match status" value="1"/>
</dbReference>
<accession>G7DXJ7</accession>
<protein>
    <recommendedName>
        <fullName evidence="2">FHA domain-containing protein</fullName>
    </recommendedName>
</protein>
<feature type="domain" description="FHA" evidence="2">
    <location>
        <begin position="158"/>
        <end position="219"/>
    </location>
</feature>
<dbReference type="SUPFAM" id="SSF49879">
    <property type="entry name" value="SMAD/FHA domain"/>
    <property type="match status" value="1"/>
</dbReference>
<dbReference type="InterPro" id="IPR008984">
    <property type="entry name" value="SMAD_FHA_dom_sf"/>
</dbReference>
<name>G7DXJ7_MIXOS</name>
<dbReference type="PROSITE" id="PS50006">
    <property type="entry name" value="FHA_DOMAIN"/>
    <property type="match status" value="1"/>
</dbReference>
<dbReference type="InterPro" id="IPR053027">
    <property type="entry name" value="AGGF1"/>
</dbReference>
<sequence>MSAHEEEDDDLALFFSEVDAIKARSPPADESSIPTASTSALPNAASAASQQPQQPQASHAAHAIQTAYAPHLHAGQIQQQEQQQQQQQRHWSGYAAPHQSYGAPAQQGYAPPAAGYSGLAPSFGQRKRRRPTLRLVVQRSKILTPSSVAMIAPDEDPTDVGRDLAHAKRLRLKEMEVSKLHATIFWSTAPAVDKAHFHQGWSVIDRASTQGTFLNSPDQPVQRLSAAKATSRPVKLYHGDELTLGTTTFQVHLHDTFACWDAEGRFEEQRGDCPGCVIAQDQSNWVKLERMPLETRGAAAAPELAPLDVEPGPDGRIPLVKTKAIREKERVAAMSALRKRYLRAKSEEEADREDDVDGTPAYVDRSAIRRSTQASDDPPPPAAKRAKKGGSSSQQPEPVKHEPDQTVFTDSKAAQMLQKMMANSASTSADPSATAPTGLGTLIEAKTLGVERAGLGSREAVTAASLSEAHSGSWRDKVREQNRQRWQEMSRKHL</sequence>
<dbReference type="PANTHER" id="PTHR23106:SF24">
    <property type="entry name" value="ANGIOGENIC FACTOR WITH G PATCH AND FHA DOMAINS 1"/>
    <property type="match status" value="1"/>
</dbReference>